<organism evidence="2 3">
    <name type="scientific">Mucor flavus</name>
    <dbReference type="NCBI Taxonomy" id="439312"/>
    <lineage>
        <taxon>Eukaryota</taxon>
        <taxon>Fungi</taxon>
        <taxon>Fungi incertae sedis</taxon>
        <taxon>Mucoromycota</taxon>
        <taxon>Mucoromycotina</taxon>
        <taxon>Mucoromycetes</taxon>
        <taxon>Mucorales</taxon>
        <taxon>Mucorineae</taxon>
        <taxon>Mucoraceae</taxon>
        <taxon>Mucor</taxon>
    </lineage>
</organism>
<comment type="caution">
    <text evidence="2">The sequence shown here is derived from an EMBL/GenBank/DDBJ whole genome shotgun (WGS) entry which is preliminary data.</text>
</comment>
<proteinExistence type="predicted"/>
<evidence type="ECO:0000256" key="1">
    <source>
        <dbReference type="SAM" id="MobiDB-lite"/>
    </source>
</evidence>
<reference evidence="2 3" key="1">
    <citation type="submission" date="2024-04" db="EMBL/GenBank/DDBJ databases">
        <title>genome sequences of Mucor flavus KT1a and Helicostylum pulchrum KT1b strains isolated from the surface of a dry-aged beef.</title>
        <authorList>
            <person name="Toyotome T."/>
            <person name="Hosono M."/>
            <person name="Torimaru M."/>
            <person name="Fukuda K."/>
            <person name="Mikami N."/>
        </authorList>
    </citation>
    <scope>NUCLEOTIDE SEQUENCE [LARGE SCALE GENOMIC DNA]</scope>
    <source>
        <strain evidence="2 3">KT1a</strain>
    </source>
</reference>
<dbReference type="EMBL" id="BAABUK010000038">
    <property type="protein sequence ID" value="GAA5817156.1"/>
    <property type="molecule type" value="Genomic_DNA"/>
</dbReference>
<evidence type="ECO:0000313" key="2">
    <source>
        <dbReference type="EMBL" id="GAA5817156.1"/>
    </source>
</evidence>
<accession>A0ABP9ZDL0</accession>
<protein>
    <recommendedName>
        <fullName evidence="4">Zinc-binding domain-containing protein</fullName>
    </recommendedName>
</protein>
<feature type="region of interest" description="Disordered" evidence="1">
    <location>
        <begin position="190"/>
        <end position="331"/>
    </location>
</feature>
<feature type="compositionally biased region" description="Acidic residues" evidence="1">
    <location>
        <begin position="208"/>
        <end position="230"/>
    </location>
</feature>
<gene>
    <name evidence="2" type="ORF">MFLAVUS_010698</name>
</gene>
<sequence>MAKRSQPYDKPPFTVCIVRYTCPTCCRRWHSANGNLDDYQICKNCYEKCYPGPYKYQAPNKKGNQNPETYIPHNTELCGKCIRLGHSCMEELGLERPNRVVSNLEGESVILDDSQDFSSYFTLATVKTKPEKKKPAVSKKMQQLRDKQAWSALMDAGKKKQVVKEDNEDEEQIIPNVVNEDEALYDNISEDKEETPASNKKNVAPEVSDSEETVADTNYCDDVDNETEDIGTDKIGNDNNCADNYCADNIGTDNIDADRTDNNITDNESSGGEEKSTSDNTEGTTTPVAAEEDSKSTCSNETTEDFTLENLSIADIKSNDELKEEYGDKNQ</sequence>
<feature type="compositionally biased region" description="Basic and acidic residues" evidence="1">
    <location>
        <begin position="317"/>
        <end position="331"/>
    </location>
</feature>
<evidence type="ECO:0000313" key="3">
    <source>
        <dbReference type="Proteomes" id="UP001473302"/>
    </source>
</evidence>
<name>A0ABP9ZDL0_9FUNG</name>
<evidence type="ECO:0008006" key="4">
    <source>
        <dbReference type="Google" id="ProtNLM"/>
    </source>
</evidence>
<feature type="compositionally biased region" description="Polar residues" evidence="1">
    <location>
        <begin position="278"/>
        <end position="287"/>
    </location>
</feature>
<dbReference type="Proteomes" id="UP001473302">
    <property type="component" value="Unassembled WGS sequence"/>
</dbReference>
<keyword evidence="3" id="KW-1185">Reference proteome</keyword>
<feature type="compositionally biased region" description="Low complexity" evidence="1">
    <location>
        <begin position="237"/>
        <end position="249"/>
    </location>
</feature>